<dbReference type="Proteomes" id="UP001139157">
    <property type="component" value="Unassembled WGS sequence"/>
</dbReference>
<evidence type="ECO:0000313" key="4">
    <source>
        <dbReference type="EMBL" id="MCM6776369.1"/>
    </source>
</evidence>
<protein>
    <submittedName>
        <fullName evidence="4">Acyl carrier protein</fullName>
    </submittedName>
</protein>
<accession>A0A9X2E8Q0</accession>
<evidence type="ECO:0000313" key="5">
    <source>
        <dbReference type="Proteomes" id="UP001139157"/>
    </source>
</evidence>
<dbReference type="SMART" id="SM00823">
    <property type="entry name" value="PKS_PP"/>
    <property type="match status" value="1"/>
</dbReference>
<dbReference type="PROSITE" id="PS50075">
    <property type="entry name" value="CARRIER"/>
    <property type="match status" value="1"/>
</dbReference>
<keyword evidence="2" id="KW-0597">Phosphoprotein</keyword>
<dbReference type="InterPro" id="IPR020806">
    <property type="entry name" value="PKS_PP-bd"/>
</dbReference>
<sequence length="87" mass="9029">MKRRKGERELIDQLVGHVAVVLSVDPGSVSATAPFLELGLSSAQIVQLSAFLEDSRGVEVPATAGFDHPCIGALAGFVLEQEAGATP</sequence>
<keyword evidence="1" id="KW-0596">Phosphopantetheine</keyword>
<keyword evidence="5" id="KW-1185">Reference proteome</keyword>
<dbReference type="EMBL" id="JAMRXG010000010">
    <property type="protein sequence ID" value="MCM6776369.1"/>
    <property type="molecule type" value="Genomic_DNA"/>
</dbReference>
<dbReference type="Pfam" id="PF00550">
    <property type="entry name" value="PP-binding"/>
    <property type="match status" value="1"/>
</dbReference>
<dbReference type="RefSeq" id="WP_251914674.1">
    <property type="nucleotide sequence ID" value="NZ_JAMRXG010000010.1"/>
</dbReference>
<comment type="caution">
    <text evidence="4">The sequence shown here is derived from an EMBL/GenBank/DDBJ whole genome shotgun (WGS) entry which is preliminary data.</text>
</comment>
<feature type="domain" description="Carrier" evidence="3">
    <location>
        <begin position="5"/>
        <end position="82"/>
    </location>
</feature>
<gene>
    <name evidence="4" type="ORF">NDR86_23055</name>
</gene>
<evidence type="ECO:0000256" key="2">
    <source>
        <dbReference type="ARBA" id="ARBA00022553"/>
    </source>
</evidence>
<organism evidence="4 5">
    <name type="scientific">Nocardia pulmonis</name>
    <dbReference type="NCBI Taxonomy" id="2951408"/>
    <lineage>
        <taxon>Bacteria</taxon>
        <taxon>Bacillati</taxon>
        <taxon>Actinomycetota</taxon>
        <taxon>Actinomycetes</taxon>
        <taxon>Mycobacteriales</taxon>
        <taxon>Nocardiaceae</taxon>
        <taxon>Nocardia</taxon>
    </lineage>
</organism>
<reference evidence="4" key="1">
    <citation type="submission" date="2022-06" db="EMBL/GenBank/DDBJ databases">
        <title>Novel species in genus nocardia.</title>
        <authorList>
            <person name="Li F."/>
        </authorList>
    </citation>
    <scope>NUCLEOTIDE SEQUENCE</scope>
    <source>
        <strain evidence="4">CDC141</strain>
    </source>
</reference>
<evidence type="ECO:0000256" key="1">
    <source>
        <dbReference type="ARBA" id="ARBA00022450"/>
    </source>
</evidence>
<dbReference type="InterPro" id="IPR036736">
    <property type="entry name" value="ACP-like_sf"/>
</dbReference>
<dbReference type="InterPro" id="IPR009081">
    <property type="entry name" value="PP-bd_ACP"/>
</dbReference>
<dbReference type="Gene3D" id="1.10.1200.10">
    <property type="entry name" value="ACP-like"/>
    <property type="match status" value="1"/>
</dbReference>
<proteinExistence type="predicted"/>
<dbReference type="AlphaFoldDB" id="A0A9X2E8Q0"/>
<evidence type="ECO:0000259" key="3">
    <source>
        <dbReference type="PROSITE" id="PS50075"/>
    </source>
</evidence>
<dbReference type="GO" id="GO:0031177">
    <property type="term" value="F:phosphopantetheine binding"/>
    <property type="evidence" value="ECO:0007669"/>
    <property type="project" value="InterPro"/>
</dbReference>
<dbReference type="SUPFAM" id="SSF47336">
    <property type="entry name" value="ACP-like"/>
    <property type="match status" value="1"/>
</dbReference>
<dbReference type="SMART" id="SM01294">
    <property type="entry name" value="PKS_PP_betabranch"/>
    <property type="match status" value="1"/>
</dbReference>
<name>A0A9X2E8Q0_9NOCA</name>